<organism evidence="1">
    <name type="scientific">marine metagenome</name>
    <dbReference type="NCBI Taxonomy" id="408172"/>
    <lineage>
        <taxon>unclassified sequences</taxon>
        <taxon>metagenomes</taxon>
        <taxon>ecological metagenomes</taxon>
    </lineage>
</organism>
<evidence type="ECO:0000313" key="1">
    <source>
        <dbReference type="EMBL" id="SVC95069.1"/>
    </source>
</evidence>
<dbReference type="EMBL" id="UINC01120527">
    <property type="protein sequence ID" value="SVC95069.1"/>
    <property type="molecule type" value="Genomic_DNA"/>
</dbReference>
<sequence>VYQNYAKPQNHRVTTGLWRGKIEDGAILKPIAKQWHKFLRRGKADTLKGSEKLVPANHLD</sequence>
<name>A0A382RBK0_9ZZZZ</name>
<reference evidence="1" key="1">
    <citation type="submission" date="2018-05" db="EMBL/GenBank/DDBJ databases">
        <authorList>
            <person name="Lanie J.A."/>
            <person name="Ng W.-L."/>
            <person name="Kazmierczak K.M."/>
            <person name="Andrzejewski T.M."/>
            <person name="Davidsen T.M."/>
            <person name="Wayne K.J."/>
            <person name="Tettelin H."/>
            <person name="Glass J.I."/>
            <person name="Rusch D."/>
            <person name="Podicherti R."/>
            <person name="Tsui H.-C.T."/>
            <person name="Winkler M.E."/>
        </authorList>
    </citation>
    <scope>NUCLEOTIDE SEQUENCE</scope>
</reference>
<protein>
    <submittedName>
        <fullName evidence="1">Uncharacterized protein</fullName>
    </submittedName>
</protein>
<accession>A0A382RBK0</accession>
<gene>
    <name evidence="1" type="ORF">METZ01_LOCUS347923</name>
</gene>
<feature type="non-terminal residue" evidence="1">
    <location>
        <position position="1"/>
    </location>
</feature>
<dbReference type="AlphaFoldDB" id="A0A382RBK0"/>
<proteinExistence type="predicted"/>